<keyword evidence="7" id="KW-1185">Reference proteome</keyword>
<comment type="function">
    <text evidence="3">Flagellin is the subunit protein which polymerizes to form the filaments of bacterial flagella.</text>
</comment>
<dbReference type="Proteomes" id="UP000548867">
    <property type="component" value="Unassembled WGS sequence"/>
</dbReference>
<evidence type="ECO:0000313" key="6">
    <source>
        <dbReference type="EMBL" id="MBB3956543.1"/>
    </source>
</evidence>
<dbReference type="PRINTS" id="PR00207">
    <property type="entry name" value="FLAGELLIN"/>
</dbReference>
<dbReference type="InterPro" id="IPR001029">
    <property type="entry name" value="Flagellin_N"/>
</dbReference>
<comment type="caution">
    <text evidence="6">The sequence shown here is derived from an EMBL/GenBank/DDBJ whole genome shotgun (WGS) entry which is preliminary data.</text>
</comment>
<evidence type="ECO:0000259" key="5">
    <source>
        <dbReference type="Pfam" id="PF00700"/>
    </source>
</evidence>
<sequence length="276" mass="28536">MTVINTNVNALQATNASNSAANMTAKAMTRLSTGTRINSAADDAAGLAISTSMTSQINGMNQGIKNANDGISLAQTAQGSLTEVTNMMQRVRELSVQSTSGTYQDTDRQDMQQEVDSLKTQIGSILSDTKFNGNALFNTAGAGSASTTTFSIQAGANSSDTITLTSQGIDWDAQSANIDVSTSGSASSTIDTMDTLIRQVSTAAAGFGAGQSQLQSAVNNLTNNSTNLSAARSRIQDTDYSAESTAMAKAQILSQASTAMIAQANQSQQNVLSLLK</sequence>
<dbReference type="Pfam" id="PF00700">
    <property type="entry name" value="Flagellin_C"/>
    <property type="match status" value="1"/>
</dbReference>
<dbReference type="GO" id="GO:0009288">
    <property type="term" value="C:bacterial-type flagellum"/>
    <property type="evidence" value="ECO:0007669"/>
    <property type="project" value="UniProtKB-SubCell"/>
</dbReference>
<accession>A0A7W6CLC8</accession>
<comment type="similarity">
    <text evidence="1 3">Belongs to the bacterial flagellin family.</text>
</comment>
<dbReference type="Pfam" id="PF00669">
    <property type="entry name" value="Flagellin_N"/>
    <property type="match status" value="1"/>
</dbReference>
<reference evidence="6 7" key="1">
    <citation type="submission" date="2020-08" db="EMBL/GenBank/DDBJ databases">
        <title>Genomic Encyclopedia of Type Strains, Phase IV (KMG-IV): sequencing the most valuable type-strain genomes for metagenomic binning, comparative biology and taxonomic classification.</title>
        <authorList>
            <person name="Goeker M."/>
        </authorList>
    </citation>
    <scope>NUCLEOTIDE SEQUENCE [LARGE SCALE GENOMIC DNA]</scope>
    <source>
        <strain evidence="6 7">DSM 27057</strain>
    </source>
</reference>
<dbReference type="GO" id="GO:0005576">
    <property type="term" value="C:extracellular region"/>
    <property type="evidence" value="ECO:0007669"/>
    <property type="project" value="UniProtKB-SubCell"/>
</dbReference>
<dbReference type="EMBL" id="JACIDX010000014">
    <property type="protein sequence ID" value="MBB3956543.1"/>
    <property type="molecule type" value="Genomic_DNA"/>
</dbReference>
<gene>
    <name evidence="6" type="ORF">GGR38_003508</name>
</gene>
<evidence type="ECO:0000256" key="2">
    <source>
        <dbReference type="ARBA" id="ARBA00023143"/>
    </source>
</evidence>
<keyword evidence="6" id="KW-0966">Cell projection</keyword>
<dbReference type="PANTHER" id="PTHR42792">
    <property type="entry name" value="FLAGELLIN"/>
    <property type="match status" value="1"/>
</dbReference>
<dbReference type="SUPFAM" id="SSF64518">
    <property type="entry name" value="Phase 1 flagellin"/>
    <property type="match status" value="1"/>
</dbReference>
<name>A0A7W6CLC8_9SPHN</name>
<dbReference type="PANTHER" id="PTHR42792:SF2">
    <property type="entry name" value="FLAGELLIN"/>
    <property type="match status" value="1"/>
</dbReference>
<keyword evidence="3" id="KW-0964">Secreted</keyword>
<dbReference type="InterPro" id="IPR046358">
    <property type="entry name" value="Flagellin_C"/>
</dbReference>
<dbReference type="RefSeq" id="WP_183627413.1">
    <property type="nucleotide sequence ID" value="NZ_JACIDX010000014.1"/>
</dbReference>
<keyword evidence="6" id="KW-0969">Cilium</keyword>
<keyword evidence="6" id="KW-0282">Flagellum</keyword>
<evidence type="ECO:0000256" key="3">
    <source>
        <dbReference type="RuleBase" id="RU362073"/>
    </source>
</evidence>
<comment type="subcellular location">
    <subcellularLocation>
        <location evidence="3">Secreted</location>
    </subcellularLocation>
    <subcellularLocation>
        <location evidence="3">Bacterial flagellum</location>
    </subcellularLocation>
</comment>
<dbReference type="InterPro" id="IPR042187">
    <property type="entry name" value="Flagellin_C_sub2"/>
</dbReference>
<evidence type="ECO:0000259" key="4">
    <source>
        <dbReference type="Pfam" id="PF00669"/>
    </source>
</evidence>
<feature type="domain" description="Flagellin N-terminal" evidence="4">
    <location>
        <begin position="4"/>
        <end position="139"/>
    </location>
</feature>
<keyword evidence="2 3" id="KW-0975">Bacterial flagellum</keyword>
<dbReference type="Gene3D" id="6.10.10.10">
    <property type="entry name" value="Flagellar export chaperone, C-terminal domain"/>
    <property type="match status" value="1"/>
</dbReference>
<feature type="domain" description="Flagellin C-terminal" evidence="5">
    <location>
        <begin position="190"/>
        <end position="275"/>
    </location>
</feature>
<dbReference type="Gene3D" id="1.20.1330.10">
    <property type="entry name" value="f41 fragment of flagellin, N-terminal domain"/>
    <property type="match status" value="1"/>
</dbReference>
<evidence type="ECO:0000256" key="1">
    <source>
        <dbReference type="ARBA" id="ARBA00005709"/>
    </source>
</evidence>
<proteinExistence type="inferred from homology"/>
<dbReference type="GO" id="GO:0005198">
    <property type="term" value="F:structural molecule activity"/>
    <property type="evidence" value="ECO:0007669"/>
    <property type="project" value="UniProtKB-UniRule"/>
</dbReference>
<organism evidence="6 7">
    <name type="scientific">Novosphingobium sediminicola</name>
    <dbReference type="NCBI Taxonomy" id="563162"/>
    <lineage>
        <taxon>Bacteria</taxon>
        <taxon>Pseudomonadati</taxon>
        <taxon>Pseudomonadota</taxon>
        <taxon>Alphaproteobacteria</taxon>
        <taxon>Sphingomonadales</taxon>
        <taxon>Sphingomonadaceae</taxon>
        <taxon>Novosphingobium</taxon>
    </lineage>
</organism>
<dbReference type="InterPro" id="IPR001492">
    <property type="entry name" value="Flagellin"/>
</dbReference>
<dbReference type="AlphaFoldDB" id="A0A7W6CLC8"/>
<evidence type="ECO:0000313" key="7">
    <source>
        <dbReference type="Proteomes" id="UP000548867"/>
    </source>
</evidence>
<protein>
    <recommendedName>
        <fullName evidence="3">Flagellin</fullName>
    </recommendedName>
</protein>